<evidence type="ECO:0000313" key="3">
    <source>
        <dbReference type="EMBL" id="CAE0268194.1"/>
    </source>
</evidence>
<feature type="coiled-coil region" evidence="1">
    <location>
        <begin position="600"/>
        <end position="627"/>
    </location>
</feature>
<reference evidence="3" key="1">
    <citation type="submission" date="2021-01" db="EMBL/GenBank/DDBJ databases">
        <authorList>
            <person name="Corre E."/>
            <person name="Pelletier E."/>
            <person name="Niang G."/>
            <person name="Scheremetjew M."/>
            <person name="Finn R."/>
            <person name="Kale V."/>
            <person name="Holt S."/>
            <person name="Cochrane G."/>
            <person name="Meng A."/>
            <person name="Brown T."/>
            <person name="Cohen L."/>
        </authorList>
    </citation>
    <scope>NUCLEOTIDE SEQUENCE</scope>
    <source>
        <strain evidence="3">NIES-2562</strain>
    </source>
</reference>
<dbReference type="EMBL" id="HBIB01046457">
    <property type="protein sequence ID" value="CAE0268194.1"/>
    <property type="molecule type" value="Transcribed_RNA"/>
</dbReference>
<name>A0A7S3GJF3_9EUKA</name>
<evidence type="ECO:0000256" key="2">
    <source>
        <dbReference type="SAM" id="MobiDB-lite"/>
    </source>
</evidence>
<feature type="coiled-coil region" evidence="1">
    <location>
        <begin position="509"/>
        <end position="543"/>
    </location>
</feature>
<feature type="region of interest" description="Disordered" evidence="2">
    <location>
        <begin position="556"/>
        <end position="575"/>
    </location>
</feature>
<organism evidence="3">
    <name type="scientific">Palpitomonas bilix</name>
    <dbReference type="NCBI Taxonomy" id="652834"/>
    <lineage>
        <taxon>Eukaryota</taxon>
        <taxon>Eukaryota incertae sedis</taxon>
    </lineage>
</organism>
<feature type="region of interest" description="Disordered" evidence="2">
    <location>
        <begin position="368"/>
        <end position="415"/>
    </location>
</feature>
<accession>A0A7S3GJF3</accession>
<feature type="compositionally biased region" description="Low complexity" evidence="2">
    <location>
        <begin position="390"/>
        <end position="409"/>
    </location>
</feature>
<feature type="region of interest" description="Disordered" evidence="2">
    <location>
        <begin position="1"/>
        <end position="42"/>
    </location>
</feature>
<evidence type="ECO:0000256" key="1">
    <source>
        <dbReference type="SAM" id="Coils"/>
    </source>
</evidence>
<feature type="coiled-coil region" evidence="1">
    <location>
        <begin position="288"/>
        <end position="357"/>
    </location>
</feature>
<sequence length="645" mass="71211">MHHTPNWAMGGQPQPRPPFTPGDTSSPRAKAARIGSTSPSLNGVRTPYLYKKSLATKLEMSPDPPEYAVRVESKQFDNDFSKSLMRTEVDTLRRRGEALSRALDIEKLRADHNSGRWHEAKHKLLERVFAAERGLILARALHGWRMAVRSTTVEKGRPAASQTRGGTGSGKEVDREFTAATTAEADAATIGERSQATFTTISSMPIVGHASVKVNSTAVGTELTTQWRPPEGLVEAVQAKTFYGWKSLVAQKRAVVRAINSTARSGARANALVSFAVWRERVDAMKEKKVQGRQVRQAQDEAKAAREEVQKLKRADGLVQGRLESKGAECASLQRQVRLLEEDLRREKEKRKDAMASEQEALALLRSMERKASMSPAGKKRSDSMHSEGRSSPLQSSSSPTSVEASSPPVGITASLRRGSMFTSIGSPRASAGGGIGLGLGLPLSSPQSVKVVYANSRMSSVSYAMHDVVRTTREEVGRKEQSMYDKYLHVKQKLDEVGQALKVEKVKKKEVDEQVAGIKKELRDTQRRLKEMTLKESLLRQQSAVFKSQVESALAQKEESGRQARQAHEAAARRDRDLEEALSALHKAKGCIIDRTSELAEVRSTVSRLEQLLARKTLEVGELEKQLERVRPQVLHHGTSPHEM</sequence>
<keyword evidence="1" id="KW-0175">Coiled coil</keyword>
<proteinExistence type="predicted"/>
<dbReference type="AlphaFoldDB" id="A0A7S3GJF3"/>
<feature type="compositionally biased region" description="Basic and acidic residues" evidence="2">
    <location>
        <begin position="557"/>
        <end position="575"/>
    </location>
</feature>
<protein>
    <submittedName>
        <fullName evidence="3">Uncharacterized protein</fullName>
    </submittedName>
</protein>
<gene>
    <name evidence="3" type="ORF">PBIL07802_LOCUS30543</name>
</gene>
<feature type="compositionally biased region" description="Basic and acidic residues" evidence="2">
    <location>
        <begin position="380"/>
        <end position="389"/>
    </location>
</feature>